<comment type="similarity">
    <text evidence="1">Belongs to the Gfa family.</text>
</comment>
<evidence type="ECO:0000256" key="2">
    <source>
        <dbReference type="ARBA" id="ARBA00022723"/>
    </source>
</evidence>
<dbReference type="Proteomes" id="UP000187266">
    <property type="component" value="Chromosome"/>
</dbReference>
<accession>A0A2M9DFH5</accession>
<dbReference type="STRING" id="1267768.BV394_03560"/>
<protein>
    <submittedName>
        <fullName evidence="4">Aldehyde-activating protein</fullName>
    </submittedName>
</protein>
<dbReference type="GO" id="GO:0016846">
    <property type="term" value="F:carbon-sulfur lyase activity"/>
    <property type="evidence" value="ECO:0007669"/>
    <property type="project" value="InterPro"/>
</dbReference>
<proteinExistence type="inferred from homology"/>
<dbReference type="RefSeq" id="WP_076978940.1">
    <property type="nucleotide sequence ID" value="NZ_CP019124.1"/>
</dbReference>
<keyword evidence="5" id="KW-1185">Reference proteome</keyword>
<gene>
    <name evidence="4" type="ORF">BV394_03560</name>
</gene>
<dbReference type="PANTHER" id="PTHR28620:SF1">
    <property type="entry name" value="CENP-V_GFA DOMAIN-CONTAINING PROTEIN"/>
    <property type="match status" value="1"/>
</dbReference>
<evidence type="ECO:0000256" key="3">
    <source>
        <dbReference type="ARBA" id="ARBA00022833"/>
    </source>
</evidence>
<dbReference type="OrthoDB" id="9807246at2"/>
<name>A0A1U7DFZ4_9RHOB</name>
<keyword evidence="2" id="KW-0479">Metal-binding</keyword>
<accession>A0A1U7DFZ4</accession>
<dbReference type="EMBL" id="CP019124">
    <property type="protein sequence ID" value="APX88917.1"/>
    <property type="molecule type" value="Genomic_DNA"/>
</dbReference>
<dbReference type="InterPro" id="IPR011057">
    <property type="entry name" value="Mss4-like_sf"/>
</dbReference>
<dbReference type="InterPro" id="IPR052355">
    <property type="entry name" value="CENP-V-like"/>
</dbReference>
<dbReference type="InterPro" id="IPR006913">
    <property type="entry name" value="CENP-V/GFA"/>
</dbReference>
<dbReference type="GO" id="GO:0046872">
    <property type="term" value="F:metal ion binding"/>
    <property type="evidence" value="ECO:0007669"/>
    <property type="project" value="UniProtKB-KW"/>
</dbReference>
<dbReference type="PANTHER" id="PTHR28620">
    <property type="entry name" value="CENTROMERE PROTEIN V"/>
    <property type="match status" value="1"/>
</dbReference>
<sequence length="130" mass="14297">MVAGTTRRLRCHCGAVELELRNVPPLATAGHCNCSYCRRRAAATLSVKLPDLTVLKGQDALSLYTFNTGTAKHHFCRHCGIYTHHQRRSDPSEYGVNLGAIEGVNPSTLEPLPWSDGVNHVSDREDPDES</sequence>
<dbReference type="SUPFAM" id="SSF51316">
    <property type="entry name" value="Mss4-like"/>
    <property type="match status" value="1"/>
</dbReference>
<dbReference type="Gene3D" id="2.170.150.70">
    <property type="match status" value="1"/>
</dbReference>
<evidence type="ECO:0000313" key="4">
    <source>
        <dbReference type="EMBL" id="APX88917.1"/>
    </source>
</evidence>
<keyword evidence="3" id="KW-0862">Zinc</keyword>
<reference evidence="4 5" key="1">
    <citation type="submission" date="2017-01" db="EMBL/GenBank/DDBJ databases">
        <title>Genomic analysis of Xuhuaishuia manganoxidans DY6-4.</title>
        <authorList>
            <person name="Wang X."/>
        </authorList>
    </citation>
    <scope>NUCLEOTIDE SEQUENCE [LARGE SCALE GENOMIC DNA]</scope>
    <source>
        <strain evidence="4 5">DY6-4</strain>
    </source>
</reference>
<evidence type="ECO:0000313" key="5">
    <source>
        <dbReference type="Proteomes" id="UP000187266"/>
    </source>
</evidence>
<evidence type="ECO:0000256" key="1">
    <source>
        <dbReference type="ARBA" id="ARBA00005495"/>
    </source>
</evidence>
<dbReference type="PROSITE" id="PS51891">
    <property type="entry name" value="CENP_V_GFA"/>
    <property type="match status" value="1"/>
</dbReference>
<organism evidence="4 5">
    <name type="scientific">Brevirhabdus pacifica</name>
    <dbReference type="NCBI Taxonomy" id="1267768"/>
    <lineage>
        <taxon>Bacteria</taxon>
        <taxon>Pseudomonadati</taxon>
        <taxon>Pseudomonadota</taxon>
        <taxon>Alphaproteobacteria</taxon>
        <taxon>Rhodobacterales</taxon>
        <taxon>Paracoccaceae</taxon>
        <taxon>Brevirhabdus</taxon>
    </lineage>
</organism>
<dbReference type="AlphaFoldDB" id="A0A1U7DFZ4"/>
<dbReference type="Pfam" id="PF04828">
    <property type="entry name" value="GFA"/>
    <property type="match status" value="1"/>
</dbReference>